<dbReference type="OrthoDB" id="244190at2759"/>
<gene>
    <name evidence="9" type="ORF">EUX98_g8159</name>
</gene>
<evidence type="ECO:0000256" key="2">
    <source>
        <dbReference type="ARBA" id="ARBA00022448"/>
    </source>
</evidence>
<evidence type="ECO:0000256" key="7">
    <source>
        <dbReference type="SAM" id="Phobius"/>
    </source>
</evidence>
<dbReference type="GO" id="GO:0016020">
    <property type="term" value="C:membrane"/>
    <property type="evidence" value="ECO:0007669"/>
    <property type="project" value="UniProtKB-SubCell"/>
</dbReference>
<comment type="caution">
    <text evidence="9">The sequence shown here is derived from an EMBL/GenBank/DDBJ whole genome shotgun (WGS) entry which is preliminary data.</text>
</comment>
<dbReference type="EMBL" id="SGPM01000409">
    <property type="protein sequence ID" value="THH22533.1"/>
    <property type="molecule type" value="Genomic_DNA"/>
</dbReference>
<protein>
    <recommendedName>
        <fullName evidence="8">t-SNARE coiled-coil homology domain-containing protein</fullName>
    </recommendedName>
</protein>
<dbReference type="AlphaFoldDB" id="A0A4V3XGS5"/>
<dbReference type="CDD" id="cd15859">
    <property type="entry name" value="SNARE_SYN8"/>
    <property type="match status" value="1"/>
</dbReference>
<keyword evidence="10" id="KW-1185">Reference proteome</keyword>
<dbReference type="PANTHER" id="PTHR12791">
    <property type="entry name" value="GOLGI SNARE BET1-RELATED"/>
    <property type="match status" value="1"/>
</dbReference>
<proteinExistence type="predicted"/>
<organism evidence="9 10">
    <name type="scientific">Antrodiella citrinella</name>
    <dbReference type="NCBI Taxonomy" id="2447956"/>
    <lineage>
        <taxon>Eukaryota</taxon>
        <taxon>Fungi</taxon>
        <taxon>Dikarya</taxon>
        <taxon>Basidiomycota</taxon>
        <taxon>Agaricomycotina</taxon>
        <taxon>Agaricomycetes</taxon>
        <taxon>Polyporales</taxon>
        <taxon>Steccherinaceae</taxon>
        <taxon>Antrodiella</taxon>
    </lineage>
</organism>
<feature type="region of interest" description="Disordered" evidence="6">
    <location>
        <begin position="103"/>
        <end position="173"/>
    </location>
</feature>
<evidence type="ECO:0000259" key="8">
    <source>
        <dbReference type="PROSITE" id="PS50192"/>
    </source>
</evidence>
<evidence type="ECO:0000256" key="3">
    <source>
        <dbReference type="ARBA" id="ARBA00022692"/>
    </source>
</evidence>
<feature type="transmembrane region" description="Helical" evidence="7">
    <location>
        <begin position="251"/>
        <end position="270"/>
    </location>
</feature>
<keyword evidence="2" id="KW-0813">Transport</keyword>
<sequence>MATLAKLTSQSTQTLSLLLERQRLQTLSAGPNNLHLPQIARNLKALRTGILALEASAGSSSSNGSSGNASQGEAVRLLKSQYERMRGMLGGEAEVAGVESLSPAPALHTHDDPSSAASSSSSLVRATPPNPPPTYKDHDGHGHSPSPDPSGPFAPYTDDPEAGYTSADPPPSDATLLLAQRQLMDSQDVHLDSLSRSITRQHGLSLQINDELDVHAGLLEGLDGEVDRTEGRLGGARRRLERVVRGAKENGSTFMIGLLIFVLLILIIVFKT</sequence>
<keyword evidence="4 7" id="KW-1133">Transmembrane helix</keyword>
<evidence type="ECO:0000313" key="9">
    <source>
        <dbReference type="EMBL" id="THH22533.1"/>
    </source>
</evidence>
<evidence type="ECO:0000256" key="5">
    <source>
        <dbReference type="ARBA" id="ARBA00023136"/>
    </source>
</evidence>
<evidence type="ECO:0000256" key="6">
    <source>
        <dbReference type="SAM" id="MobiDB-lite"/>
    </source>
</evidence>
<dbReference type="InterPro" id="IPR000727">
    <property type="entry name" value="T_SNARE_dom"/>
</dbReference>
<dbReference type="GO" id="GO:0012505">
    <property type="term" value="C:endomembrane system"/>
    <property type="evidence" value="ECO:0007669"/>
    <property type="project" value="UniProtKB-ARBA"/>
</dbReference>
<accession>A0A4V3XGS5</accession>
<dbReference type="SMART" id="SM00397">
    <property type="entry name" value="t_SNARE"/>
    <property type="match status" value="1"/>
</dbReference>
<dbReference type="Pfam" id="PF05739">
    <property type="entry name" value="SNARE"/>
    <property type="match status" value="1"/>
</dbReference>
<dbReference type="SUPFAM" id="SSF58038">
    <property type="entry name" value="SNARE fusion complex"/>
    <property type="match status" value="1"/>
</dbReference>
<feature type="domain" description="T-SNARE coiled-coil homology" evidence="8">
    <location>
        <begin position="181"/>
        <end position="243"/>
    </location>
</feature>
<reference evidence="9 10" key="1">
    <citation type="submission" date="2019-02" db="EMBL/GenBank/DDBJ databases">
        <title>Genome sequencing of the rare red list fungi Antrodiella citrinella (Flaviporus citrinellus).</title>
        <authorList>
            <person name="Buettner E."/>
            <person name="Kellner H."/>
        </authorList>
    </citation>
    <scope>NUCLEOTIDE SEQUENCE [LARGE SCALE GENOMIC DNA]</scope>
    <source>
        <strain evidence="9 10">DSM 108506</strain>
    </source>
</reference>
<dbReference type="PROSITE" id="PS50192">
    <property type="entry name" value="T_SNARE"/>
    <property type="match status" value="1"/>
</dbReference>
<comment type="subcellular location">
    <subcellularLocation>
        <location evidence="1">Membrane</location>
        <topology evidence="1">Single-pass membrane protein</topology>
    </subcellularLocation>
</comment>
<evidence type="ECO:0000256" key="4">
    <source>
        <dbReference type="ARBA" id="ARBA00022989"/>
    </source>
</evidence>
<evidence type="ECO:0000256" key="1">
    <source>
        <dbReference type="ARBA" id="ARBA00004167"/>
    </source>
</evidence>
<keyword evidence="3 7" id="KW-0812">Transmembrane</keyword>
<name>A0A4V3XGS5_9APHY</name>
<dbReference type="GO" id="GO:0005737">
    <property type="term" value="C:cytoplasm"/>
    <property type="evidence" value="ECO:0007669"/>
    <property type="project" value="UniProtKB-ARBA"/>
</dbReference>
<evidence type="ECO:0000313" key="10">
    <source>
        <dbReference type="Proteomes" id="UP000308730"/>
    </source>
</evidence>
<keyword evidence="5 7" id="KW-0472">Membrane</keyword>
<dbReference type="Gene3D" id="1.20.5.110">
    <property type="match status" value="1"/>
</dbReference>
<dbReference type="Proteomes" id="UP000308730">
    <property type="component" value="Unassembled WGS sequence"/>
</dbReference>